<comment type="subcellular location">
    <subcellularLocation>
        <location evidence="3">Secreted</location>
    </subcellularLocation>
    <subcellularLocation>
        <location evidence="3">Bacterial flagellum</location>
    </subcellularLocation>
</comment>
<dbReference type="InterPro" id="IPR001492">
    <property type="entry name" value="Flagellin"/>
</dbReference>
<sequence>MSSINTNIGAMVALDTLKGINKNLGQVQNEISTGKSINSAKDNAAIWSIATVMETDVAGFEQISNSLNLGSATVGVARVSSEAVVGELQSIRDNIIAAQESNVDQAKIQTDINESIAQITSTVAAAQFNGLNLLDNGGSINILSSLNRASDGSVTTGQISVTGANLTTNATGVTAGGAVTGAATFTAAQDASGGSALTNSTAIQVDAAGGNQTYAFTIDGEALTYETSAGQDAQAIATGIAGVINAAVTAGDITAGLTATATAGGAVQFSAASGTADYSLTGTGVTSTETQAVGALAGLDTIDVTTDAAGALTAINTILDSAIDAAAQFGSKQGRIDNQIDFVSSLGDSLKAGVSTLTDANLEEASARLQALQVQQQLGVQALSIANQAPQALLGLFR</sequence>
<dbReference type="SUPFAM" id="SSF64518">
    <property type="entry name" value="Phase 1 flagellin"/>
    <property type="match status" value="1"/>
</dbReference>
<dbReference type="Pfam" id="PF00700">
    <property type="entry name" value="Flagellin_C"/>
    <property type="match status" value="1"/>
</dbReference>
<keyword evidence="6" id="KW-0282">Flagellum</keyword>
<keyword evidence="6" id="KW-0966">Cell projection</keyword>
<feature type="domain" description="Flagellin N-terminal" evidence="4">
    <location>
        <begin position="4"/>
        <end position="136"/>
    </location>
</feature>
<comment type="similarity">
    <text evidence="1 3">Belongs to the bacterial flagellin family.</text>
</comment>
<keyword evidence="6" id="KW-0969">Cilium</keyword>
<reference evidence="6" key="1">
    <citation type="journal article" date="2014" name="Int. J. Syst. Evol. Microbiol.">
        <title>Complete genome of a new Firmicutes species belonging to the dominant human colonic microbiota ('Ruminococcus bicirculans') reveals two chromosomes and a selective capacity to utilize plant glucans.</title>
        <authorList>
            <consortium name="NISC Comparative Sequencing Program"/>
            <person name="Wegmann U."/>
            <person name="Louis P."/>
            <person name="Goesmann A."/>
            <person name="Henrissat B."/>
            <person name="Duncan S.H."/>
            <person name="Flint H.J."/>
        </authorList>
    </citation>
    <scope>NUCLEOTIDE SEQUENCE</scope>
    <source>
        <strain evidence="6">NBRC 108219</strain>
    </source>
</reference>
<comment type="caution">
    <text evidence="6">The sequence shown here is derived from an EMBL/GenBank/DDBJ whole genome shotgun (WGS) entry which is preliminary data.</text>
</comment>
<name>A0ABQ5VBA1_9PROT</name>
<feature type="domain" description="Flagellin C-terminal" evidence="5">
    <location>
        <begin position="314"/>
        <end position="397"/>
    </location>
</feature>
<protein>
    <recommendedName>
        <fullName evidence="3">Flagellin</fullName>
    </recommendedName>
</protein>
<keyword evidence="3" id="KW-0964">Secreted</keyword>
<dbReference type="InterPro" id="IPR046358">
    <property type="entry name" value="Flagellin_C"/>
</dbReference>
<comment type="function">
    <text evidence="3">Flagellin is the subunit protein which polymerizes to form the filaments of bacterial flagella.</text>
</comment>
<evidence type="ECO:0000259" key="4">
    <source>
        <dbReference type="Pfam" id="PF00669"/>
    </source>
</evidence>
<proteinExistence type="inferred from homology"/>
<dbReference type="PANTHER" id="PTHR42792:SF2">
    <property type="entry name" value="FLAGELLIN"/>
    <property type="match status" value="1"/>
</dbReference>
<dbReference type="Pfam" id="PF00669">
    <property type="entry name" value="Flagellin_N"/>
    <property type="match status" value="1"/>
</dbReference>
<evidence type="ECO:0000256" key="3">
    <source>
        <dbReference type="RuleBase" id="RU362073"/>
    </source>
</evidence>
<evidence type="ECO:0000256" key="1">
    <source>
        <dbReference type="ARBA" id="ARBA00005709"/>
    </source>
</evidence>
<dbReference type="Gene3D" id="1.20.1330.10">
    <property type="entry name" value="f41 fragment of flagellin, N-terminal domain"/>
    <property type="match status" value="2"/>
</dbReference>
<dbReference type="EMBL" id="BSNK01000002">
    <property type="protein sequence ID" value="GLQ24357.1"/>
    <property type="molecule type" value="Genomic_DNA"/>
</dbReference>
<reference evidence="6" key="2">
    <citation type="submission" date="2023-01" db="EMBL/GenBank/DDBJ databases">
        <title>Draft genome sequence of Algimonas ampicilliniresistens strain NBRC 108219.</title>
        <authorList>
            <person name="Sun Q."/>
            <person name="Mori K."/>
        </authorList>
    </citation>
    <scope>NUCLEOTIDE SEQUENCE</scope>
    <source>
        <strain evidence="6">NBRC 108219</strain>
    </source>
</reference>
<dbReference type="Proteomes" id="UP001161391">
    <property type="component" value="Unassembled WGS sequence"/>
</dbReference>
<evidence type="ECO:0000259" key="5">
    <source>
        <dbReference type="Pfam" id="PF00700"/>
    </source>
</evidence>
<keyword evidence="7" id="KW-1185">Reference proteome</keyword>
<accession>A0ABQ5VBA1</accession>
<organism evidence="6 7">
    <name type="scientific">Algimonas ampicilliniresistens</name>
    <dbReference type="NCBI Taxonomy" id="1298735"/>
    <lineage>
        <taxon>Bacteria</taxon>
        <taxon>Pseudomonadati</taxon>
        <taxon>Pseudomonadota</taxon>
        <taxon>Alphaproteobacteria</taxon>
        <taxon>Maricaulales</taxon>
        <taxon>Robiginitomaculaceae</taxon>
        <taxon>Algimonas</taxon>
    </lineage>
</organism>
<gene>
    <name evidence="6" type="ORF">GCM10007853_22310</name>
</gene>
<evidence type="ECO:0000313" key="7">
    <source>
        <dbReference type="Proteomes" id="UP001161391"/>
    </source>
</evidence>
<dbReference type="PANTHER" id="PTHR42792">
    <property type="entry name" value="FLAGELLIN"/>
    <property type="match status" value="1"/>
</dbReference>
<dbReference type="RefSeq" id="WP_284390670.1">
    <property type="nucleotide sequence ID" value="NZ_BSNK01000002.1"/>
</dbReference>
<evidence type="ECO:0000256" key="2">
    <source>
        <dbReference type="ARBA" id="ARBA00023143"/>
    </source>
</evidence>
<evidence type="ECO:0000313" key="6">
    <source>
        <dbReference type="EMBL" id="GLQ24357.1"/>
    </source>
</evidence>
<keyword evidence="2 3" id="KW-0975">Bacterial flagellum</keyword>
<dbReference type="InterPro" id="IPR001029">
    <property type="entry name" value="Flagellin_N"/>
</dbReference>